<organism evidence="4">
    <name type="scientific">Camponotus floridanus</name>
    <name type="common">Florida carpenter ant</name>
    <dbReference type="NCBI Taxonomy" id="104421"/>
    <lineage>
        <taxon>Eukaryota</taxon>
        <taxon>Metazoa</taxon>
        <taxon>Ecdysozoa</taxon>
        <taxon>Arthropoda</taxon>
        <taxon>Hexapoda</taxon>
        <taxon>Insecta</taxon>
        <taxon>Pterygota</taxon>
        <taxon>Neoptera</taxon>
        <taxon>Endopterygota</taxon>
        <taxon>Hymenoptera</taxon>
        <taxon>Apocrita</taxon>
        <taxon>Aculeata</taxon>
        <taxon>Formicoidea</taxon>
        <taxon>Formicidae</taxon>
        <taxon>Formicinae</taxon>
        <taxon>Camponotus</taxon>
    </lineage>
</organism>
<dbReference type="PANTHER" id="PTHR33480:SF1">
    <property type="entry name" value="TYR RECOMBINASE DOMAIN-CONTAINING PROTEIN"/>
    <property type="match status" value="1"/>
</dbReference>
<dbReference type="Proteomes" id="UP000000311">
    <property type="component" value="Unassembled WGS sequence"/>
</dbReference>
<dbReference type="SUPFAM" id="SSF56349">
    <property type="entry name" value="DNA breaking-rejoining enzymes"/>
    <property type="match status" value="1"/>
</dbReference>
<evidence type="ECO:0000313" key="4">
    <source>
        <dbReference type="Proteomes" id="UP000000311"/>
    </source>
</evidence>
<dbReference type="AlphaFoldDB" id="E2AWP1"/>
<dbReference type="InterPro" id="IPR011010">
    <property type="entry name" value="DNA_brk_join_enz"/>
</dbReference>
<feature type="non-terminal residue" evidence="3">
    <location>
        <position position="551"/>
    </location>
</feature>
<dbReference type="OMA" id="YLHCINC"/>
<feature type="region of interest" description="Disordered" evidence="2">
    <location>
        <begin position="532"/>
        <end position="551"/>
    </location>
</feature>
<sequence length="551" mass="64126">CIFCSKLQTQLVRHLEKVHRNESDVKKFAALPKRNPERRKIIDTLRKNGNFKFNTNSELNNGQLIVCRRPNEKYKKAANNFIACAKCKGFFSKNTIRHHSRSCFETKFTKNKCIMVMGRKITCRLHSSASELLRKTVFPVLREDEVIRAIRYDELLILYGNKLCMKYKSQHHHDMIRARLRLLGRLLLAMKDINENIESFESIYNPKVYDDCICAINKVAKYNSETKMYETPAVAANLSTLLKHIGNILIIECIKKENIEKKRQVKDFLKLLVVDVGTSINTTVVETQTAHKRRKKINLPTLEDIRKLYSHLEEKRSDAYKRLYQSFSYCHWISLTETTLTSIHVFNRRRAGEIERILIEDFNSYEKLNKNMHSDMYQSLSTENKKIAQKYVRFCIRGKLGRTVPVLLSNDLFQSITLILKFRKQAGVSEKNPYVFGLPGNNKERYKYLRACTLLRKFAEECNANQSSTLRGTILRKHVATYCIQLNLNDIDISDLAMFMGHSDKIHKDHYRQPLASRDILKISQYLEAVQGNTNNSEADSTDSNSENDKV</sequence>
<dbReference type="InterPro" id="IPR013762">
    <property type="entry name" value="Integrase-like_cat_sf"/>
</dbReference>
<keyword evidence="1" id="KW-0233">DNA recombination</keyword>
<dbReference type="GO" id="GO:0006310">
    <property type="term" value="P:DNA recombination"/>
    <property type="evidence" value="ECO:0007669"/>
    <property type="project" value="UniProtKB-KW"/>
</dbReference>
<protein>
    <submittedName>
        <fullName evidence="3">Uncharacterized protein</fullName>
    </submittedName>
</protein>
<dbReference type="GO" id="GO:0015074">
    <property type="term" value="P:DNA integration"/>
    <property type="evidence" value="ECO:0007669"/>
    <property type="project" value="InterPro"/>
</dbReference>
<evidence type="ECO:0000256" key="2">
    <source>
        <dbReference type="SAM" id="MobiDB-lite"/>
    </source>
</evidence>
<name>E2AWP1_CAMFO</name>
<dbReference type="PANTHER" id="PTHR33480">
    <property type="entry name" value="SET DOMAIN-CONTAINING PROTEIN-RELATED"/>
    <property type="match status" value="1"/>
</dbReference>
<feature type="compositionally biased region" description="Polar residues" evidence="2">
    <location>
        <begin position="532"/>
        <end position="545"/>
    </location>
</feature>
<dbReference type="InParanoid" id="E2AWP1"/>
<dbReference type="Gene3D" id="1.10.443.10">
    <property type="entry name" value="Intergrase catalytic core"/>
    <property type="match status" value="1"/>
</dbReference>
<evidence type="ECO:0000256" key="1">
    <source>
        <dbReference type="ARBA" id="ARBA00023172"/>
    </source>
</evidence>
<feature type="non-terminal residue" evidence="3">
    <location>
        <position position="1"/>
    </location>
</feature>
<gene>
    <name evidence="3" type="ORF">EAG_07818</name>
</gene>
<dbReference type="GO" id="GO:0003677">
    <property type="term" value="F:DNA binding"/>
    <property type="evidence" value="ECO:0007669"/>
    <property type="project" value="InterPro"/>
</dbReference>
<reference evidence="3 4" key="1">
    <citation type="journal article" date="2010" name="Science">
        <title>Genomic comparison of the ants Camponotus floridanus and Harpegnathos saltator.</title>
        <authorList>
            <person name="Bonasio R."/>
            <person name="Zhang G."/>
            <person name="Ye C."/>
            <person name="Mutti N.S."/>
            <person name="Fang X."/>
            <person name="Qin N."/>
            <person name="Donahue G."/>
            <person name="Yang P."/>
            <person name="Li Q."/>
            <person name="Li C."/>
            <person name="Zhang P."/>
            <person name="Huang Z."/>
            <person name="Berger S.L."/>
            <person name="Reinberg D."/>
            <person name="Wang J."/>
            <person name="Liebig J."/>
        </authorList>
    </citation>
    <scope>NUCLEOTIDE SEQUENCE [LARGE SCALE GENOMIC DNA]</scope>
    <source>
        <strain evidence="4">C129</strain>
    </source>
</reference>
<dbReference type="OrthoDB" id="7701215at2759"/>
<accession>E2AWP1</accession>
<keyword evidence="4" id="KW-1185">Reference proteome</keyword>
<dbReference type="EMBL" id="GL443357">
    <property type="protein sequence ID" value="EFN62148.1"/>
    <property type="molecule type" value="Genomic_DNA"/>
</dbReference>
<proteinExistence type="predicted"/>
<evidence type="ECO:0000313" key="3">
    <source>
        <dbReference type="EMBL" id="EFN62148.1"/>
    </source>
</evidence>